<keyword evidence="3" id="KW-1185">Reference proteome</keyword>
<organism evidence="2 3">
    <name type="scientific">Pseudoflavonifractor intestinihominis</name>
    <dbReference type="NCBI Taxonomy" id="3133171"/>
    <lineage>
        <taxon>Bacteria</taxon>
        <taxon>Bacillati</taxon>
        <taxon>Bacillota</taxon>
        <taxon>Clostridia</taxon>
        <taxon>Eubacteriales</taxon>
        <taxon>Oscillospiraceae</taxon>
        <taxon>Pseudoflavonifractor</taxon>
    </lineage>
</organism>
<dbReference type="Proteomes" id="UP001464378">
    <property type="component" value="Unassembled WGS sequence"/>
</dbReference>
<name>A0ABV1E6K8_9FIRM</name>
<evidence type="ECO:0000313" key="3">
    <source>
        <dbReference type="Proteomes" id="UP001464378"/>
    </source>
</evidence>
<evidence type="ECO:0000256" key="1">
    <source>
        <dbReference type="SAM" id="Phobius"/>
    </source>
</evidence>
<feature type="transmembrane region" description="Helical" evidence="1">
    <location>
        <begin position="38"/>
        <end position="55"/>
    </location>
</feature>
<dbReference type="EMBL" id="JBBMFK010000007">
    <property type="protein sequence ID" value="MEQ2442943.1"/>
    <property type="molecule type" value="Genomic_DNA"/>
</dbReference>
<sequence>MGTLWQKRLASLLCVKSLVTLVLTVVFAFSVLTERISGQDFLTVFSVIIAFYFGTQSERLNGMLGGGQDS</sequence>
<comment type="caution">
    <text evidence="2">The sequence shown here is derived from an EMBL/GenBank/DDBJ whole genome shotgun (WGS) entry which is preliminary data.</text>
</comment>
<reference evidence="2 3" key="1">
    <citation type="submission" date="2024-03" db="EMBL/GenBank/DDBJ databases">
        <title>Human intestinal bacterial collection.</title>
        <authorList>
            <person name="Pauvert C."/>
            <person name="Hitch T.C.A."/>
            <person name="Clavel T."/>
        </authorList>
    </citation>
    <scope>NUCLEOTIDE SEQUENCE [LARGE SCALE GENOMIC DNA]</scope>
    <source>
        <strain evidence="2 3">CLA-AP-H29</strain>
    </source>
</reference>
<dbReference type="RefSeq" id="WP_294519508.1">
    <property type="nucleotide sequence ID" value="NZ_JBBMFK010000007.1"/>
</dbReference>
<feature type="transmembrane region" description="Helical" evidence="1">
    <location>
        <begin position="12"/>
        <end position="32"/>
    </location>
</feature>
<accession>A0ABV1E6K8</accession>
<evidence type="ECO:0000313" key="2">
    <source>
        <dbReference type="EMBL" id="MEQ2442943.1"/>
    </source>
</evidence>
<keyword evidence="1" id="KW-0472">Membrane</keyword>
<keyword evidence="1" id="KW-0812">Transmembrane</keyword>
<gene>
    <name evidence="2" type="ORF">WMO64_05625</name>
</gene>
<protein>
    <submittedName>
        <fullName evidence="2">Uncharacterized protein</fullName>
    </submittedName>
</protein>
<keyword evidence="1" id="KW-1133">Transmembrane helix</keyword>
<proteinExistence type="predicted"/>